<evidence type="ECO:0000313" key="1">
    <source>
        <dbReference type="EMBL" id="RAH64593.1"/>
    </source>
</evidence>
<sequence>KHIRQACSNCRRRKTKCTGERPVCFQCRRNKHTCVYEPYSGSYDNLHPPSATAGTPTSENVQLSQRISILEQRLAELSEQTILQPGANSVITSRPLGDHAQSQRPIDLSQPPATAAAAAAGERPYCMPPQSVLDSTVDAYFIHVHNQPYSNVQEASFRRTLEDRSLPNCLILALLAAAVRFSTHDFYRSRQREMSEVYTREAWLSVLMNHLNEDSIDIKTVQTINILAVIDFTAGRTNSGWLKTGLAARISQGLGLMVEPEEWRLPAEQEERRRVFWSVYLLDKLISCGRARPLIILDQDCHIQLPCDERSFRHGQTKKTCNLNQLLSWNTTLQDTPSSLALVILLASILGRCTRYVYGVRHSDEIPPWDTKSEYAAVCSLLLLFEHYAELSPVQVTDLASGRDGIMGDPYKYQELGHLIFAHTLFHLCHCLLNHPFILCQSLRPLKSKVPGSFAAQGMKAGIGHAVRLINLLQDVLNAGGPVQSSFYAYCLVVAGGILSIASHETTQSPKPQSSEMLECFQSGLHMIDGLASLWPHASHMVCLSLRSEAFWLRHKLLHPVTDHTTMTQSLRLRNLHEQRHNLDSLLDTTGRTQDIDPLCEATFWSILDYSIVSSDPKKDVDASGSELPSMPSPMSWALGFDMFAAVASSRIQTPHEDFSSGAFTWHGSDQSQ</sequence>
<protein>
    <submittedName>
        <fullName evidence="1">Uncharacterized protein</fullName>
    </submittedName>
</protein>
<dbReference type="Proteomes" id="UP000249661">
    <property type="component" value="Unassembled WGS sequence"/>
</dbReference>
<gene>
    <name evidence="1" type="ORF">BO66DRAFT_463953</name>
</gene>
<proteinExistence type="predicted"/>
<evidence type="ECO:0000313" key="2">
    <source>
        <dbReference type="Proteomes" id="UP000249661"/>
    </source>
</evidence>
<reference evidence="1" key="1">
    <citation type="submission" date="2018-02" db="EMBL/GenBank/DDBJ databases">
        <title>The genomes of Aspergillus section Nigri reveals drivers in fungal speciation.</title>
        <authorList>
            <consortium name="DOE Joint Genome Institute"/>
            <person name="Vesth T.C."/>
            <person name="Nybo J."/>
            <person name="Theobald S."/>
            <person name="Brandl J."/>
            <person name="Frisvad J.C."/>
            <person name="Nielsen K.F."/>
            <person name="Lyhne E.K."/>
            <person name="Kogle M.E."/>
            <person name="Kuo A."/>
            <person name="Riley R."/>
            <person name="Clum A."/>
            <person name="Nolan M."/>
            <person name="Lipzen A."/>
            <person name="Salamov A."/>
            <person name="Henrissat B."/>
            <person name="Wiebenga A."/>
            <person name="De vries R.P."/>
            <person name="Grigoriev I.V."/>
            <person name="Mortensen U.H."/>
            <person name="Andersen M.R."/>
            <person name="Baker S.E."/>
        </authorList>
    </citation>
    <scope>NUCLEOTIDE SEQUENCE</scope>
    <source>
        <strain evidence="1">CBS 121060</strain>
    </source>
</reference>
<name>A0ACD1GTF0_9EURO</name>
<feature type="non-terminal residue" evidence="1">
    <location>
        <position position="1"/>
    </location>
</feature>
<accession>A0ACD1GTF0</accession>
<organism evidence="1 2">
    <name type="scientific">Aspergillus aculeatinus CBS 121060</name>
    <dbReference type="NCBI Taxonomy" id="1448322"/>
    <lineage>
        <taxon>Eukaryota</taxon>
        <taxon>Fungi</taxon>
        <taxon>Dikarya</taxon>
        <taxon>Ascomycota</taxon>
        <taxon>Pezizomycotina</taxon>
        <taxon>Eurotiomycetes</taxon>
        <taxon>Eurotiomycetidae</taxon>
        <taxon>Eurotiales</taxon>
        <taxon>Aspergillaceae</taxon>
        <taxon>Aspergillus</taxon>
        <taxon>Aspergillus subgen. Circumdati</taxon>
    </lineage>
</organism>
<keyword evidence="2" id="KW-1185">Reference proteome</keyword>
<dbReference type="EMBL" id="KZ825009">
    <property type="protein sequence ID" value="RAH64593.1"/>
    <property type="molecule type" value="Genomic_DNA"/>
</dbReference>